<proteinExistence type="predicted"/>
<feature type="compositionally biased region" description="Basic and acidic residues" evidence="1">
    <location>
        <begin position="164"/>
        <end position="175"/>
    </location>
</feature>
<evidence type="ECO:0000256" key="1">
    <source>
        <dbReference type="SAM" id="MobiDB-lite"/>
    </source>
</evidence>
<evidence type="ECO:0000313" key="3">
    <source>
        <dbReference type="Proteomes" id="UP000019132"/>
    </source>
</evidence>
<dbReference type="InParanoid" id="K3X1S7"/>
<dbReference type="OMA" id="YVYMSDQ"/>
<dbReference type="EMBL" id="GL376606">
    <property type="status" value="NOT_ANNOTATED_CDS"/>
    <property type="molecule type" value="Genomic_DNA"/>
</dbReference>
<accession>K3X1S7</accession>
<dbReference type="HOGENOM" id="CLU_045624_0_0_1"/>
<feature type="region of interest" description="Disordered" evidence="1">
    <location>
        <begin position="164"/>
        <end position="183"/>
    </location>
</feature>
<dbReference type="Proteomes" id="UP000019132">
    <property type="component" value="Unassembled WGS sequence"/>
</dbReference>
<reference evidence="3" key="2">
    <citation type="submission" date="2010-04" db="EMBL/GenBank/DDBJ databases">
        <authorList>
            <person name="Buell R."/>
            <person name="Hamilton J."/>
            <person name="Hostetler J."/>
        </authorList>
    </citation>
    <scope>NUCLEOTIDE SEQUENCE [LARGE SCALE GENOMIC DNA]</scope>
    <source>
        <strain evidence="3">DAOM:BR144</strain>
    </source>
</reference>
<protein>
    <submittedName>
        <fullName evidence="2">Uncharacterized protein</fullName>
    </submittedName>
</protein>
<organism evidence="2 3">
    <name type="scientific">Globisporangium ultimum (strain ATCC 200006 / CBS 805.95 / DAOM BR144)</name>
    <name type="common">Pythium ultimum</name>
    <dbReference type="NCBI Taxonomy" id="431595"/>
    <lineage>
        <taxon>Eukaryota</taxon>
        <taxon>Sar</taxon>
        <taxon>Stramenopiles</taxon>
        <taxon>Oomycota</taxon>
        <taxon>Peronosporomycetes</taxon>
        <taxon>Pythiales</taxon>
        <taxon>Pythiaceae</taxon>
        <taxon>Globisporangium</taxon>
    </lineage>
</organism>
<dbReference type="AlphaFoldDB" id="K3X1S7"/>
<keyword evidence="3" id="KW-1185">Reference proteome</keyword>
<dbReference type="EnsemblProtists" id="PYU1_T011176">
    <property type="protein sequence ID" value="PYU1_T011176"/>
    <property type="gene ID" value="PYU1_G011151"/>
</dbReference>
<sequence>MRRCDADGSEDEEHEGTDLFDAFEDFSIRSQRRIQELLDTTERKSSVGDEMLPDAAYMPAYLQMSDRVRLSKPPQFEHWQSAFPYLHVTGTAIFPEPLEDYIHIIDAPETVQSETDTSGVAEPLTICGQSCVTTPGDVNETNEEIILADGFMEEMLAQDINDTPEHWDSDDERNQSRRCASCPSPRATRMNEIVDALTFDCFSSTVAPMTLLQKQQMMLSRQREAVERAARRAVEDRIATEQAERLRQEQLAIEQEELALAVAKAAEEEVIRETERIELARQLQREENDDEEIKIRTLAYSHTREWYQPHKKCFSHRGRQLYDVPEASTENKSPFYSLVSLRFY</sequence>
<reference evidence="3" key="1">
    <citation type="journal article" date="2010" name="Genome Biol.">
        <title>Genome sequence of the necrotrophic plant pathogen Pythium ultimum reveals original pathogenicity mechanisms and effector repertoire.</title>
        <authorList>
            <person name="Levesque C.A."/>
            <person name="Brouwer H."/>
            <person name="Cano L."/>
            <person name="Hamilton J.P."/>
            <person name="Holt C."/>
            <person name="Huitema E."/>
            <person name="Raffaele S."/>
            <person name="Robideau G.P."/>
            <person name="Thines M."/>
            <person name="Win J."/>
            <person name="Zerillo M.M."/>
            <person name="Beakes G.W."/>
            <person name="Boore J.L."/>
            <person name="Busam D."/>
            <person name="Dumas B."/>
            <person name="Ferriera S."/>
            <person name="Fuerstenberg S.I."/>
            <person name="Gachon C.M."/>
            <person name="Gaulin E."/>
            <person name="Govers F."/>
            <person name="Grenville-Briggs L."/>
            <person name="Horner N."/>
            <person name="Hostetler J."/>
            <person name="Jiang R.H."/>
            <person name="Johnson J."/>
            <person name="Krajaejun T."/>
            <person name="Lin H."/>
            <person name="Meijer H.J."/>
            <person name="Moore B."/>
            <person name="Morris P."/>
            <person name="Phuntmart V."/>
            <person name="Puiu D."/>
            <person name="Shetty J."/>
            <person name="Stajich J.E."/>
            <person name="Tripathy S."/>
            <person name="Wawra S."/>
            <person name="van West P."/>
            <person name="Whitty B.R."/>
            <person name="Coutinho P.M."/>
            <person name="Henrissat B."/>
            <person name="Martin F."/>
            <person name="Thomas P.D."/>
            <person name="Tyler B.M."/>
            <person name="De Vries R.P."/>
            <person name="Kamoun S."/>
            <person name="Yandell M."/>
            <person name="Tisserat N."/>
            <person name="Buell C.R."/>
        </authorList>
    </citation>
    <scope>NUCLEOTIDE SEQUENCE</scope>
    <source>
        <strain evidence="3">DAOM:BR144</strain>
    </source>
</reference>
<evidence type="ECO:0000313" key="2">
    <source>
        <dbReference type="EnsemblProtists" id="PYU1_T011176"/>
    </source>
</evidence>
<reference evidence="2" key="3">
    <citation type="submission" date="2015-02" db="UniProtKB">
        <authorList>
            <consortium name="EnsemblProtists"/>
        </authorList>
    </citation>
    <scope>IDENTIFICATION</scope>
    <source>
        <strain evidence="2">DAOM BR144</strain>
    </source>
</reference>
<dbReference type="eggNOG" id="ENOG502SIVY">
    <property type="taxonomic scope" value="Eukaryota"/>
</dbReference>
<name>K3X1S7_GLOUD</name>
<dbReference type="VEuPathDB" id="FungiDB:PYU1_G011151"/>